<feature type="domain" description="Wax synthase" evidence="9">
    <location>
        <begin position="478"/>
        <end position="564"/>
    </location>
</feature>
<evidence type="ECO:0000259" key="9">
    <source>
        <dbReference type="Pfam" id="PF13813"/>
    </source>
</evidence>
<feature type="transmembrane region" description="Helical" evidence="8">
    <location>
        <begin position="280"/>
        <end position="298"/>
    </location>
</feature>
<dbReference type="Pfam" id="PF13813">
    <property type="entry name" value="MBOAT_2"/>
    <property type="match status" value="1"/>
</dbReference>
<evidence type="ECO:0000256" key="7">
    <source>
        <dbReference type="ARBA" id="ARBA00023136"/>
    </source>
</evidence>
<evidence type="ECO:0000256" key="4">
    <source>
        <dbReference type="ARBA" id="ARBA00022679"/>
    </source>
</evidence>
<keyword evidence="4" id="KW-0808">Transferase</keyword>
<sequence length="639" mass="72637">MAEFEHEDSSSSTPYKELLSTSLISSMIMAQSAELTMKVLLSEKIWRDIRRHSPTTKLQRFSFALHIGLLIAVVGPRIRAWGHITRLNGLRYHVSTDLLPTILLIGMELITVSYCLALTLTTCKLYSQELQAAQNKNHLNHLALFRLVVYLSLIVILEGVMVAVVQFHHNGAAVVPVPGGGSSARYDDIDLFRIPCTERPPVCISSTRPIFVQHFNASNFKPKPLMLVNLRILGQSQSDRKARDGRFDIRSYVCFLSYFFFHDVPARPLLFQMTSSPVPFSSWIFAAYPLLCFIPLVVKPSSYRWLCFTPILGISFRMLNSTTGNITSDYGIATAWFTLFFISSDFILLTDVQNELRSVKPPQSKPISQEDGFLARIGWAWDLLTSLRGIGWAHEPPANSGILPPGPARTTRKYFVLKQIASLIVLGILFDLVTWHNGSLHPAFFRGGPSLTSYGWFWRYEFVSIISVGLGRSDAEDWPWLFGSFLDAWSVRRFWGRTWHQILRRFLTAHGRFLSRRILHLTPSTNLSAYVQLYTAFFISGVIHYLADYTVLRNWKGGAMKFFLAQAVAITFEDGVIALGRRVGLTSGLKWRLLGYTWTWTWFALMFPIWQDPLMMAGMMDEGANTSVLKMVWMKRNGD</sequence>
<dbReference type="AlphaFoldDB" id="A0A6A4HDM6"/>
<name>A0A6A4HDM6_9AGAR</name>
<dbReference type="GO" id="GO:0008374">
    <property type="term" value="F:O-acyltransferase activity"/>
    <property type="evidence" value="ECO:0007669"/>
    <property type="project" value="InterPro"/>
</dbReference>
<gene>
    <name evidence="10" type="ORF">BT96DRAFT_997749</name>
</gene>
<evidence type="ECO:0000256" key="6">
    <source>
        <dbReference type="ARBA" id="ARBA00022989"/>
    </source>
</evidence>
<comment type="pathway">
    <text evidence="2">Secondary metabolite biosynthesis.</text>
</comment>
<evidence type="ECO:0000256" key="1">
    <source>
        <dbReference type="ARBA" id="ARBA00004141"/>
    </source>
</evidence>
<dbReference type="GO" id="GO:0006629">
    <property type="term" value="P:lipid metabolic process"/>
    <property type="evidence" value="ECO:0007669"/>
    <property type="project" value="InterPro"/>
</dbReference>
<feature type="transmembrane region" description="Helical" evidence="8">
    <location>
        <begin position="591"/>
        <end position="610"/>
    </location>
</feature>
<evidence type="ECO:0000256" key="2">
    <source>
        <dbReference type="ARBA" id="ARBA00005179"/>
    </source>
</evidence>
<feature type="transmembrane region" description="Helical" evidence="8">
    <location>
        <begin position="98"/>
        <end position="123"/>
    </location>
</feature>
<dbReference type="InterPro" id="IPR032805">
    <property type="entry name" value="Wax_synthase_dom"/>
</dbReference>
<organism evidence="10 11">
    <name type="scientific">Gymnopus androsaceus JB14</name>
    <dbReference type="NCBI Taxonomy" id="1447944"/>
    <lineage>
        <taxon>Eukaryota</taxon>
        <taxon>Fungi</taxon>
        <taxon>Dikarya</taxon>
        <taxon>Basidiomycota</taxon>
        <taxon>Agaricomycotina</taxon>
        <taxon>Agaricomycetes</taxon>
        <taxon>Agaricomycetidae</taxon>
        <taxon>Agaricales</taxon>
        <taxon>Marasmiineae</taxon>
        <taxon>Omphalotaceae</taxon>
        <taxon>Gymnopus</taxon>
    </lineage>
</organism>
<comment type="similarity">
    <text evidence="3">Belongs to the wax synthase family.</text>
</comment>
<reference evidence="10" key="1">
    <citation type="journal article" date="2019" name="Environ. Microbiol.">
        <title>Fungal ecological strategies reflected in gene transcription - a case study of two litter decomposers.</title>
        <authorList>
            <person name="Barbi F."/>
            <person name="Kohler A."/>
            <person name="Barry K."/>
            <person name="Baskaran P."/>
            <person name="Daum C."/>
            <person name="Fauchery L."/>
            <person name="Ihrmark K."/>
            <person name="Kuo A."/>
            <person name="LaButti K."/>
            <person name="Lipzen A."/>
            <person name="Morin E."/>
            <person name="Grigoriev I.V."/>
            <person name="Henrissat B."/>
            <person name="Lindahl B."/>
            <person name="Martin F."/>
        </authorList>
    </citation>
    <scope>NUCLEOTIDE SEQUENCE</scope>
    <source>
        <strain evidence="10">JB14</strain>
    </source>
</reference>
<dbReference type="PANTHER" id="PTHR31595">
    <property type="entry name" value="LONG-CHAIN-ALCOHOL O-FATTY-ACYLTRANSFERASE 3-RELATED"/>
    <property type="match status" value="1"/>
</dbReference>
<evidence type="ECO:0000256" key="3">
    <source>
        <dbReference type="ARBA" id="ARBA00007282"/>
    </source>
</evidence>
<dbReference type="Proteomes" id="UP000799118">
    <property type="component" value="Unassembled WGS sequence"/>
</dbReference>
<dbReference type="EMBL" id="ML769533">
    <property type="protein sequence ID" value="KAE9395347.1"/>
    <property type="molecule type" value="Genomic_DNA"/>
</dbReference>
<feature type="transmembrane region" description="Helical" evidence="8">
    <location>
        <begin position="61"/>
        <end position="78"/>
    </location>
</feature>
<keyword evidence="11" id="KW-1185">Reference proteome</keyword>
<dbReference type="PANTHER" id="PTHR31595:SF57">
    <property type="entry name" value="OS04G0481900 PROTEIN"/>
    <property type="match status" value="1"/>
</dbReference>
<accession>A0A6A4HDM6</accession>
<dbReference type="GO" id="GO:0016020">
    <property type="term" value="C:membrane"/>
    <property type="evidence" value="ECO:0007669"/>
    <property type="project" value="UniProtKB-SubCell"/>
</dbReference>
<comment type="subcellular location">
    <subcellularLocation>
        <location evidence="1">Membrane</location>
        <topology evidence="1">Multi-pass membrane protein</topology>
    </subcellularLocation>
</comment>
<evidence type="ECO:0000313" key="10">
    <source>
        <dbReference type="EMBL" id="KAE9395347.1"/>
    </source>
</evidence>
<proteinExistence type="inferred from homology"/>
<feature type="transmembrane region" description="Helical" evidence="8">
    <location>
        <begin position="415"/>
        <end position="435"/>
    </location>
</feature>
<keyword evidence="6 8" id="KW-1133">Transmembrane helix</keyword>
<evidence type="ECO:0000256" key="5">
    <source>
        <dbReference type="ARBA" id="ARBA00022692"/>
    </source>
</evidence>
<dbReference type="InterPro" id="IPR044851">
    <property type="entry name" value="Wax_synthase"/>
</dbReference>
<keyword evidence="7 8" id="KW-0472">Membrane</keyword>
<protein>
    <recommendedName>
        <fullName evidence="9">Wax synthase domain-containing protein</fullName>
    </recommendedName>
</protein>
<feature type="transmembrane region" description="Helical" evidence="8">
    <location>
        <begin position="144"/>
        <end position="167"/>
    </location>
</feature>
<feature type="transmembrane region" description="Helical" evidence="8">
    <location>
        <begin position="20"/>
        <end position="41"/>
    </location>
</feature>
<evidence type="ECO:0000313" key="11">
    <source>
        <dbReference type="Proteomes" id="UP000799118"/>
    </source>
</evidence>
<feature type="transmembrane region" description="Helical" evidence="8">
    <location>
        <begin position="527"/>
        <end position="547"/>
    </location>
</feature>
<keyword evidence="5 8" id="KW-0812">Transmembrane</keyword>
<evidence type="ECO:0000256" key="8">
    <source>
        <dbReference type="SAM" id="Phobius"/>
    </source>
</evidence>
<dbReference type="OrthoDB" id="1077582at2759"/>